<evidence type="ECO:0000313" key="2">
    <source>
        <dbReference type="Proteomes" id="UP001497680"/>
    </source>
</evidence>
<dbReference type="Proteomes" id="UP001497680">
    <property type="component" value="Unassembled WGS sequence"/>
</dbReference>
<proteinExistence type="predicted"/>
<keyword evidence="2" id="KW-1185">Reference proteome</keyword>
<evidence type="ECO:0000313" key="1">
    <source>
        <dbReference type="EMBL" id="KAI6080689.1"/>
    </source>
</evidence>
<name>A0ACC0CJV2_9PEZI</name>
<comment type="caution">
    <text evidence="1">The sequence shown here is derived from an EMBL/GenBank/DDBJ whole genome shotgun (WGS) entry which is preliminary data.</text>
</comment>
<protein>
    <submittedName>
        <fullName evidence="1">Uncharacterized protein</fullName>
    </submittedName>
</protein>
<reference evidence="1 2" key="1">
    <citation type="journal article" date="2022" name="New Phytol.">
        <title>Ecological generalism drives hyperdiversity of secondary metabolite gene clusters in xylarialean endophytes.</title>
        <authorList>
            <person name="Franco M.E.E."/>
            <person name="Wisecaver J.H."/>
            <person name="Arnold A.E."/>
            <person name="Ju Y.M."/>
            <person name="Slot J.C."/>
            <person name="Ahrendt S."/>
            <person name="Moore L.P."/>
            <person name="Eastman K.E."/>
            <person name="Scott K."/>
            <person name="Konkel Z."/>
            <person name="Mondo S.J."/>
            <person name="Kuo A."/>
            <person name="Hayes R.D."/>
            <person name="Haridas S."/>
            <person name="Andreopoulos B."/>
            <person name="Riley R."/>
            <person name="LaButti K."/>
            <person name="Pangilinan J."/>
            <person name="Lipzen A."/>
            <person name="Amirebrahimi M."/>
            <person name="Yan J."/>
            <person name="Adam C."/>
            <person name="Keymanesh K."/>
            <person name="Ng V."/>
            <person name="Louie K."/>
            <person name="Northen T."/>
            <person name="Drula E."/>
            <person name="Henrissat B."/>
            <person name="Hsieh H.M."/>
            <person name="Youens-Clark K."/>
            <person name="Lutzoni F."/>
            <person name="Miadlikowska J."/>
            <person name="Eastwood D.C."/>
            <person name="Hamelin R.C."/>
            <person name="Grigoriev I.V."/>
            <person name="U'Ren J.M."/>
        </authorList>
    </citation>
    <scope>NUCLEOTIDE SEQUENCE [LARGE SCALE GENOMIC DNA]</scope>
    <source>
        <strain evidence="1 2">ER1909</strain>
    </source>
</reference>
<organism evidence="1 2">
    <name type="scientific">Hypoxylon rubiginosum</name>
    <dbReference type="NCBI Taxonomy" id="110542"/>
    <lineage>
        <taxon>Eukaryota</taxon>
        <taxon>Fungi</taxon>
        <taxon>Dikarya</taxon>
        <taxon>Ascomycota</taxon>
        <taxon>Pezizomycotina</taxon>
        <taxon>Sordariomycetes</taxon>
        <taxon>Xylariomycetidae</taxon>
        <taxon>Xylariales</taxon>
        <taxon>Hypoxylaceae</taxon>
        <taxon>Hypoxylon</taxon>
    </lineage>
</organism>
<sequence>MFSHFTPRHIPALFVATTMTFGGMWPLLDARSAMLEFGMPAHVAEAPAARPAFVVGNVRTTVIGSLVFIFYARGQLDAVDTIMAVTGAYAGLVDSWVVWREGNTGKAVSRLVSSWVIAALGFVGFTAGH</sequence>
<gene>
    <name evidence="1" type="ORF">F4821DRAFT_265673</name>
</gene>
<accession>A0ACC0CJV2</accession>
<dbReference type="EMBL" id="MU394428">
    <property type="protein sequence ID" value="KAI6080689.1"/>
    <property type="molecule type" value="Genomic_DNA"/>
</dbReference>